<dbReference type="RefSeq" id="WP_265375569.1">
    <property type="nucleotide sequence ID" value="NZ_JAMQPV010000001.1"/>
</dbReference>
<name>A0ABT3LYA5_9LEPT</name>
<evidence type="ECO:0000313" key="2">
    <source>
        <dbReference type="Proteomes" id="UP001209737"/>
    </source>
</evidence>
<proteinExistence type="predicted"/>
<comment type="caution">
    <text evidence="1">The sequence shown here is derived from an EMBL/GenBank/DDBJ whole genome shotgun (WGS) entry which is preliminary data.</text>
</comment>
<evidence type="ECO:0000313" key="1">
    <source>
        <dbReference type="EMBL" id="MCW7462718.1"/>
    </source>
</evidence>
<organism evidence="1 2">
    <name type="scientific">Leptospira limi</name>
    <dbReference type="NCBI Taxonomy" id="2950023"/>
    <lineage>
        <taxon>Bacteria</taxon>
        <taxon>Pseudomonadati</taxon>
        <taxon>Spirochaetota</taxon>
        <taxon>Spirochaetia</taxon>
        <taxon>Leptospirales</taxon>
        <taxon>Leptospiraceae</taxon>
        <taxon>Leptospira</taxon>
    </lineage>
</organism>
<protein>
    <recommendedName>
        <fullName evidence="3">Outer membrane lipoprotein carrier protein LolA</fullName>
    </recommendedName>
</protein>
<accession>A0ABT3LYA5</accession>
<gene>
    <name evidence="1" type="ORF">ND812_11515</name>
</gene>
<reference evidence="1 2" key="1">
    <citation type="submission" date="2022-06" db="EMBL/GenBank/DDBJ databases">
        <title>Leptospira isolates from biofilms formed at urban environments.</title>
        <authorList>
            <person name="Ribeiro P.S."/>
            <person name="Sousa T."/>
            <person name="Carvalho N."/>
            <person name="Aburjaile F."/>
            <person name="Neves F."/>
            <person name="Oliveira D."/>
            <person name="Blanco L."/>
            <person name="Lima J."/>
            <person name="Costa F."/>
            <person name="Brenig B."/>
            <person name="Soares S."/>
            <person name="Ramos R."/>
            <person name="Goes-Neto A."/>
            <person name="Matiuzzi M."/>
            <person name="Azevedo V."/>
            <person name="Ristow P."/>
        </authorList>
    </citation>
    <scope>NUCLEOTIDE SEQUENCE [LARGE SCALE GENOMIC DNA]</scope>
    <source>
        <strain evidence="1 2">VSF25</strain>
    </source>
</reference>
<sequence length="203" mass="23915">MYPYSLEGKKSIMTLFFQKKNQSFPKLHSEVIERIKDESIRQKKEQVLLVQLVQNQSGVGEVQVSFADRIPEDTDWIRFANEDSKKRLQHGEFSLEKGNIYYHPNVDLKWKNTPKETIYKIESNYQFSNGKVYLDQKNYDQLVPILKNCFLSDQVESIYMDGNICQLEIKSLDDTKEERISEVLLTFFSSFYPSPFLAPHRPQ</sequence>
<dbReference type="EMBL" id="JAMQPV010000001">
    <property type="protein sequence ID" value="MCW7462718.1"/>
    <property type="molecule type" value="Genomic_DNA"/>
</dbReference>
<dbReference type="Proteomes" id="UP001209737">
    <property type="component" value="Unassembled WGS sequence"/>
</dbReference>
<evidence type="ECO:0008006" key="3">
    <source>
        <dbReference type="Google" id="ProtNLM"/>
    </source>
</evidence>
<keyword evidence="2" id="KW-1185">Reference proteome</keyword>